<comment type="caution">
    <text evidence="2">The sequence shown here is derived from an EMBL/GenBank/DDBJ whole genome shotgun (WGS) entry which is preliminary data.</text>
</comment>
<name>A0A8S0ZHT5_ARCPL</name>
<evidence type="ECO:0000313" key="2">
    <source>
        <dbReference type="EMBL" id="CAB3231252.1"/>
    </source>
</evidence>
<dbReference type="Proteomes" id="UP000494106">
    <property type="component" value="Unassembled WGS sequence"/>
</dbReference>
<evidence type="ECO:0000313" key="5">
    <source>
        <dbReference type="Proteomes" id="UP000494256"/>
    </source>
</evidence>
<dbReference type="EMBL" id="CADEBD010000288">
    <property type="protein sequence ID" value="CAB3231252.1"/>
    <property type="molecule type" value="Genomic_DNA"/>
</dbReference>
<evidence type="ECO:0000256" key="1">
    <source>
        <dbReference type="SAM" id="MobiDB-lite"/>
    </source>
</evidence>
<reference evidence="4 5" key="1">
    <citation type="submission" date="2020-04" db="EMBL/GenBank/DDBJ databases">
        <authorList>
            <person name="Wallbank WR R."/>
            <person name="Pardo Diaz C."/>
            <person name="Kozak K."/>
            <person name="Martin S."/>
            <person name="Jiggins C."/>
            <person name="Moest M."/>
            <person name="Warren A I."/>
            <person name="Byers J.R.P. K."/>
            <person name="Montejo-Kovacevich G."/>
            <person name="Yen C E."/>
        </authorList>
    </citation>
    <scope>NUCLEOTIDE SEQUENCE [LARGE SCALE GENOMIC DNA]</scope>
</reference>
<dbReference type="Proteomes" id="UP000494256">
    <property type="component" value="Unassembled WGS sequence"/>
</dbReference>
<dbReference type="AlphaFoldDB" id="A0A8S0ZHT5"/>
<dbReference type="EMBL" id="CADEBC010000540">
    <property type="protein sequence ID" value="CAB3249791.1"/>
    <property type="molecule type" value="Genomic_DNA"/>
</dbReference>
<proteinExistence type="predicted"/>
<feature type="compositionally biased region" description="Basic residues" evidence="1">
    <location>
        <begin position="106"/>
        <end position="118"/>
    </location>
</feature>
<gene>
    <name evidence="3" type="ORF">APLA_LOCUS12278</name>
    <name evidence="2" type="ORF">APLA_LOCUS5088</name>
</gene>
<evidence type="ECO:0000313" key="3">
    <source>
        <dbReference type="EMBL" id="CAB3249791.1"/>
    </source>
</evidence>
<protein>
    <submittedName>
        <fullName evidence="2">Uncharacterized protein</fullName>
    </submittedName>
</protein>
<evidence type="ECO:0000313" key="4">
    <source>
        <dbReference type="Proteomes" id="UP000494106"/>
    </source>
</evidence>
<keyword evidence="4" id="KW-1185">Reference proteome</keyword>
<feature type="region of interest" description="Disordered" evidence="1">
    <location>
        <begin position="98"/>
        <end position="123"/>
    </location>
</feature>
<accession>A0A8S0ZHT5</accession>
<sequence length="200" mass="21801">MSKLLNNTNKSPLLCSCTSRSTSIIASSVTPKRASSTSAICWFDKAHLSAGLDAGDRRHESGCGRLLGSVCRSGGQRQAWQSRRRTCCGTCNGRERGAGAPGTATAHRHRHVSRTHPQRPHDARARGASLRLIAAIFKRAQCTPPATRYEFHLRTLLLRWSSTTDRSNPFIISDASGVHRVTACSKVVLITSWIGDSHAR</sequence>
<organism evidence="2 5">
    <name type="scientific">Arctia plantaginis</name>
    <name type="common">Wood tiger moth</name>
    <name type="synonym">Phalaena plantaginis</name>
    <dbReference type="NCBI Taxonomy" id="874455"/>
    <lineage>
        <taxon>Eukaryota</taxon>
        <taxon>Metazoa</taxon>
        <taxon>Ecdysozoa</taxon>
        <taxon>Arthropoda</taxon>
        <taxon>Hexapoda</taxon>
        <taxon>Insecta</taxon>
        <taxon>Pterygota</taxon>
        <taxon>Neoptera</taxon>
        <taxon>Endopterygota</taxon>
        <taxon>Lepidoptera</taxon>
        <taxon>Glossata</taxon>
        <taxon>Ditrysia</taxon>
        <taxon>Noctuoidea</taxon>
        <taxon>Erebidae</taxon>
        <taxon>Arctiinae</taxon>
        <taxon>Arctia</taxon>
    </lineage>
</organism>
<dbReference type="OrthoDB" id="7263147at2759"/>